<proteinExistence type="predicted"/>
<gene>
    <name evidence="1" type="ORF">AKAME5_002188700</name>
</gene>
<keyword evidence="2" id="KW-1185">Reference proteome</keyword>
<protein>
    <submittedName>
        <fullName evidence="1">Endothelin-converting enzyme-like 1</fullName>
    </submittedName>
</protein>
<comment type="caution">
    <text evidence="1">The sequence shown here is derived from an EMBL/GenBank/DDBJ whole genome shotgun (WGS) entry which is preliminary data.</text>
</comment>
<dbReference type="InterPro" id="IPR042089">
    <property type="entry name" value="Peptidase_M13_dom_2"/>
</dbReference>
<dbReference type="AlphaFoldDB" id="A0AAD3NEG4"/>
<evidence type="ECO:0000313" key="2">
    <source>
        <dbReference type="Proteomes" id="UP001279410"/>
    </source>
</evidence>
<accession>A0AAD3NEG4</accession>
<name>A0AAD3NEG4_LATJO</name>
<dbReference type="SUPFAM" id="SSF55486">
    <property type="entry name" value="Metalloproteases ('zincins'), catalytic domain"/>
    <property type="match status" value="1"/>
</dbReference>
<evidence type="ECO:0000313" key="1">
    <source>
        <dbReference type="EMBL" id="GLD70569.1"/>
    </source>
</evidence>
<dbReference type="Gene3D" id="1.10.1380.10">
    <property type="entry name" value="Neutral endopeptidase , domain2"/>
    <property type="match status" value="1"/>
</dbReference>
<sequence>MERLLSMLGAHNATQKSKEIIQLETRLANLHWKRLLDRIFHDNFSEDEEIVVLATDYIQKVSDIIKTTSKR</sequence>
<organism evidence="1 2">
    <name type="scientific">Lates japonicus</name>
    <name type="common">Japanese lates</name>
    <dbReference type="NCBI Taxonomy" id="270547"/>
    <lineage>
        <taxon>Eukaryota</taxon>
        <taxon>Metazoa</taxon>
        <taxon>Chordata</taxon>
        <taxon>Craniata</taxon>
        <taxon>Vertebrata</taxon>
        <taxon>Euteleostomi</taxon>
        <taxon>Actinopterygii</taxon>
        <taxon>Neopterygii</taxon>
        <taxon>Teleostei</taxon>
        <taxon>Neoteleostei</taxon>
        <taxon>Acanthomorphata</taxon>
        <taxon>Carangaria</taxon>
        <taxon>Carangaria incertae sedis</taxon>
        <taxon>Centropomidae</taxon>
        <taxon>Lates</taxon>
    </lineage>
</organism>
<reference evidence="1" key="1">
    <citation type="submission" date="2022-08" db="EMBL/GenBank/DDBJ databases">
        <title>Genome sequencing of akame (Lates japonicus).</title>
        <authorList>
            <person name="Hashiguchi Y."/>
            <person name="Takahashi H."/>
        </authorList>
    </citation>
    <scope>NUCLEOTIDE SEQUENCE</scope>
    <source>
        <strain evidence="1">Kochi</strain>
    </source>
</reference>
<dbReference type="EMBL" id="BRZM01000383">
    <property type="protein sequence ID" value="GLD70569.1"/>
    <property type="molecule type" value="Genomic_DNA"/>
</dbReference>
<dbReference type="Proteomes" id="UP001279410">
    <property type="component" value="Unassembled WGS sequence"/>
</dbReference>